<dbReference type="PRINTS" id="PR00385">
    <property type="entry name" value="P450"/>
</dbReference>
<organism evidence="8 9">
    <name type="scientific">Helianthus annuus</name>
    <name type="common">Common sunflower</name>
    <dbReference type="NCBI Taxonomy" id="4232"/>
    <lineage>
        <taxon>Eukaryota</taxon>
        <taxon>Viridiplantae</taxon>
        <taxon>Streptophyta</taxon>
        <taxon>Embryophyta</taxon>
        <taxon>Tracheophyta</taxon>
        <taxon>Spermatophyta</taxon>
        <taxon>Magnoliopsida</taxon>
        <taxon>eudicotyledons</taxon>
        <taxon>Gunneridae</taxon>
        <taxon>Pentapetalae</taxon>
        <taxon>asterids</taxon>
        <taxon>campanulids</taxon>
        <taxon>Asterales</taxon>
        <taxon>Asteraceae</taxon>
        <taxon>Asteroideae</taxon>
        <taxon>Heliantheae alliance</taxon>
        <taxon>Heliantheae</taxon>
        <taxon>Helianthus</taxon>
    </lineage>
</organism>
<feature type="transmembrane region" description="Helical" evidence="7">
    <location>
        <begin position="6"/>
        <end position="25"/>
    </location>
</feature>
<sequence>MDFLSNPILMSVITSICLVLLFHYFHQKAKPHGKKYHPIGATVFHLFINFNKMHHYMTDLAEKYKSYRILSPIQDEVYTADPANVEYILKANFKNYGKGKHTHSIASDLLGDGIFTVDGDQWREQRKVSSQEFSTKILRDFSSVIFRNNTIKLGKILSQAADRNQIIDINDLFMKATTDSIFKVGFGIDLDNLSGRNEEGARFSRAFDDANNLTYKRFVDVTWKIKRFFNIGFEAELKKNMKIVDEFVYKVIQVKIEQMQKSKDEFLLKKEDILSRFIQVNDRDPKYLRDIILNFMLAGKDPIAISMCWFIYMLCKHPEVQEKVAKEIIEATNMTEEITDVADFAARVSDTALDKMQYLHAALTETIRLYPALPVDPKVCFSDDVLPDGCNVNKGDVVAYLPYAMGRMKFIWGDDALEFKPERWLDQYGCFHQESPFKFTAFQAGPRTCLGRDFAYRQLKIFSSVLLGWFVFKLSNENKVPQYRTSINLHVDGPLQVYVFHRSGFQNPSTYNCETRSVWVNPNQKKI</sequence>
<dbReference type="CDD" id="cd11064">
    <property type="entry name" value="CYP86A"/>
    <property type="match status" value="1"/>
</dbReference>
<dbReference type="Pfam" id="PF00067">
    <property type="entry name" value="p450"/>
    <property type="match status" value="1"/>
</dbReference>
<dbReference type="GO" id="GO:0020037">
    <property type="term" value="F:heme binding"/>
    <property type="evidence" value="ECO:0007669"/>
    <property type="project" value="InterPro"/>
</dbReference>
<dbReference type="InterPro" id="IPR036396">
    <property type="entry name" value="Cyt_P450_sf"/>
</dbReference>
<accession>A0A251SWK1</accession>
<keyword evidence="7" id="KW-0812">Transmembrane</keyword>
<keyword evidence="5 6" id="KW-0408">Iron</keyword>
<evidence type="ECO:0000313" key="9">
    <source>
        <dbReference type="Proteomes" id="UP000215914"/>
    </source>
</evidence>
<dbReference type="GO" id="GO:0004497">
    <property type="term" value="F:monooxygenase activity"/>
    <property type="evidence" value="ECO:0007669"/>
    <property type="project" value="InterPro"/>
</dbReference>
<reference evidence="9" key="1">
    <citation type="journal article" date="2017" name="Nature">
        <title>The sunflower genome provides insights into oil metabolism, flowering and Asterid evolution.</title>
        <authorList>
            <person name="Badouin H."/>
            <person name="Gouzy J."/>
            <person name="Grassa C.J."/>
            <person name="Murat F."/>
            <person name="Staton S.E."/>
            <person name="Cottret L."/>
            <person name="Lelandais-Briere C."/>
            <person name="Owens G.L."/>
            <person name="Carrere S."/>
            <person name="Mayjonade B."/>
            <person name="Legrand L."/>
            <person name="Gill N."/>
            <person name="Kane N.C."/>
            <person name="Bowers J.E."/>
            <person name="Hubner S."/>
            <person name="Bellec A."/>
            <person name="Berard A."/>
            <person name="Berges H."/>
            <person name="Blanchet N."/>
            <person name="Boniface M.C."/>
            <person name="Brunel D."/>
            <person name="Catrice O."/>
            <person name="Chaidir N."/>
            <person name="Claudel C."/>
            <person name="Donnadieu C."/>
            <person name="Faraut T."/>
            <person name="Fievet G."/>
            <person name="Helmstetter N."/>
            <person name="King M."/>
            <person name="Knapp S.J."/>
            <person name="Lai Z."/>
            <person name="Le Paslier M.C."/>
            <person name="Lippi Y."/>
            <person name="Lorenzon L."/>
            <person name="Mandel J.R."/>
            <person name="Marage G."/>
            <person name="Marchand G."/>
            <person name="Marquand E."/>
            <person name="Bret-Mestries E."/>
            <person name="Morien E."/>
            <person name="Nambeesan S."/>
            <person name="Nguyen T."/>
            <person name="Pegot-Espagnet P."/>
            <person name="Pouilly N."/>
            <person name="Raftis F."/>
            <person name="Sallet E."/>
            <person name="Schiex T."/>
            <person name="Thomas J."/>
            <person name="Vandecasteele C."/>
            <person name="Vares D."/>
            <person name="Vear F."/>
            <person name="Vautrin S."/>
            <person name="Crespi M."/>
            <person name="Mangin B."/>
            <person name="Burke J.M."/>
            <person name="Salse J."/>
            <person name="Munos S."/>
            <person name="Vincourt P."/>
            <person name="Rieseberg L.H."/>
            <person name="Langlade N.B."/>
        </authorList>
    </citation>
    <scope>NUCLEOTIDE SEQUENCE [LARGE SCALE GENOMIC DNA]</scope>
    <source>
        <strain evidence="9">cv. SF193</strain>
    </source>
</reference>
<dbReference type="InterPro" id="IPR001128">
    <property type="entry name" value="Cyt_P450"/>
</dbReference>
<protein>
    <submittedName>
        <fullName evidence="8">Putative cytochrome P450</fullName>
    </submittedName>
</protein>
<evidence type="ECO:0000313" key="8">
    <source>
        <dbReference type="EMBL" id="OTG03228.1"/>
    </source>
</evidence>
<dbReference type="InParanoid" id="A0A251SWK1"/>
<dbReference type="GO" id="GO:0016705">
    <property type="term" value="F:oxidoreductase activity, acting on paired donors, with incorporation or reduction of molecular oxygen"/>
    <property type="evidence" value="ECO:0007669"/>
    <property type="project" value="InterPro"/>
</dbReference>
<evidence type="ECO:0000256" key="7">
    <source>
        <dbReference type="SAM" id="Phobius"/>
    </source>
</evidence>
<evidence type="ECO:0000256" key="6">
    <source>
        <dbReference type="PIRSR" id="PIRSR602401-1"/>
    </source>
</evidence>
<evidence type="ECO:0000256" key="3">
    <source>
        <dbReference type="ARBA" id="ARBA00022723"/>
    </source>
</evidence>
<dbReference type="PANTHER" id="PTHR24296">
    <property type="entry name" value="CYTOCHROME P450"/>
    <property type="match status" value="1"/>
</dbReference>
<keyword evidence="3 6" id="KW-0479">Metal-binding</keyword>
<dbReference type="SUPFAM" id="SSF48264">
    <property type="entry name" value="Cytochrome P450"/>
    <property type="match status" value="1"/>
</dbReference>
<keyword evidence="4" id="KW-0560">Oxidoreductase</keyword>
<dbReference type="OMA" id="WSDTLFK"/>
<gene>
    <name evidence="8" type="ORF">HannXRQ_Chr13g0421771</name>
</gene>
<evidence type="ECO:0000256" key="2">
    <source>
        <dbReference type="ARBA" id="ARBA00010617"/>
    </source>
</evidence>
<dbReference type="InterPro" id="IPR002401">
    <property type="entry name" value="Cyt_P450_E_grp-I"/>
</dbReference>
<evidence type="ECO:0000256" key="1">
    <source>
        <dbReference type="ARBA" id="ARBA00001971"/>
    </source>
</evidence>
<proteinExistence type="inferred from homology"/>
<keyword evidence="7" id="KW-1133">Transmembrane helix</keyword>
<dbReference type="EMBL" id="CM007902">
    <property type="protein sequence ID" value="OTG03228.1"/>
    <property type="molecule type" value="Genomic_DNA"/>
</dbReference>
<evidence type="ECO:0000256" key="5">
    <source>
        <dbReference type="ARBA" id="ARBA00023004"/>
    </source>
</evidence>
<name>A0A251SWK1_HELAN</name>
<comment type="similarity">
    <text evidence="2">Belongs to the cytochrome P450 family.</text>
</comment>
<keyword evidence="9" id="KW-1185">Reference proteome</keyword>
<comment type="cofactor">
    <cofactor evidence="1 6">
        <name>heme</name>
        <dbReference type="ChEBI" id="CHEBI:30413"/>
    </cofactor>
</comment>
<keyword evidence="6" id="KW-0349">Heme</keyword>
<feature type="binding site" description="axial binding residue" evidence="6">
    <location>
        <position position="449"/>
    </location>
    <ligand>
        <name>heme</name>
        <dbReference type="ChEBI" id="CHEBI:30413"/>
    </ligand>
    <ligandPart>
        <name>Fe</name>
        <dbReference type="ChEBI" id="CHEBI:18248"/>
    </ligandPart>
</feature>
<dbReference type="OrthoDB" id="1470350at2759"/>
<dbReference type="PRINTS" id="PR00463">
    <property type="entry name" value="EP450I"/>
</dbReference>
<dbReference type="Proteomes" id="UP000215914">
    <property type="component" value="Chromosome 13"/>
</dbReference>
<feature type="transmembrane region" description="Helical" evidence="7">
    <location>
        <begin position="291"/>
        <end position="312"/>
    </location>
</feature>
<dbReference type="AlphaFoldDB" id="A0A251SWK1"/>
<evidence type="ECO:0000256" key="4">
    <source>
        <dbReference type="ARBA" id="ARBA00023002"/>
    </source>
</evidence>
<dbReference type="GO" id="GO:0005506">
    <property type="term" value="F:iron ion binding"/>
    <property type="evidence" value="ECO:0007669"/>
    <property type="project" value="InterPro"/>
</dbReference>
<dbReference type="STRING" id="4232.A0A251SWK1"/>
<dbReference type="Gene3D" id="1.10.630.10">
    <property type="entry name" value="Cytochrome P450"/>
    <property type="match status" value="1"/>
</dbReference>
<keyword evidence="7" id="KW-0472">Membrane</keyword>